<dbReference type="PROSITE" id="PS50181">
    <property type="entry name" value="FBOX"/>
    <property type="match status" value="1"/>
</dbReference>
<gene>
    <name evidence="3" type="ORF">RN001_000008</name>
</gene>
<dbReference type="AlphaFoldDB" id="A0AAN7PEA5"/>
<keyword evidence="4" id="KW-1185">Reference proteome</keyword>
<dbReference type="Gene3D" id="3.80.10.10">
    <property type="entry name" value="Ribonuclease Inhibitor"/>
    <property type="match status" value="3"/>
</dbReference>
<dbReference type="InterPro" id="IPR047932">
    <property type="entry name" value="FBXL14_F-box"/>
</dbReference>
<dbReference type="PANTHER" id="PTHR13318:SF190">
    <property type="entry name" value="PARTNER OF PAIRED, ISOFORM B"/>
    <property type="match status" value="1"/>
</dbReference>
<dbReference type="CDD" id="cd22125">
    <property type="entry name" value="F-box_FBXL14"/>
    <property type="match status" value="1"/>
</dbReference>
<dbReference type="PANTHER" id="PTHR13318">
    <property type="entry name" value="PARTNER OF PAIRED, ISOFORM B-RELATED"/>
    <property type="match status" value="1"/>
</dbReference>
<dbReference type="GO" id="GO:0031146">
    <property type="term" value="P:SCF-dependent proteasomal ubiquitin-dependent protein catabolic process"/>
    <property type="evidence" value="ECO:0007669"/>
    <property type="project" value="TreeGrafter"/>
</dbReference>
<comment type="caution">
    <text evidence="3">The sequence shown here is derived from an EMBL/GenBank/DDBJ whole genome shotgun (WGS) entry which is preliminary data.</text>
</comment>
<evidence type="ECO:0000313" key="4">
    <source>
        <dbReference type="Proteomes" id="UP001353858"/>
    </source>
</evidence>
<protein>
    <recommendedName>
        <fullName evidence="2">F-box domain-containing protein</fullName>
    </recommendedName>
</protein>
<dbReference type="Pfam" id="PF25372">
    <property type="entry name" value="DUF7885"/>
    <property type="match status" value="2"/>
</dbReference>
<evidence type="ECO:0000313" key="3">
    <source>
        <dbReference type="EMBL" id="KAK4883737.1"/>
    </source>
</evidence>
<dbReference type="Proteomes" id="UP001353858">
    <property type="component" value="Unassembled WGS sequence"/>
</dbReference>
<accession>A0AAN7PEA5</accession>
<dbReference type="SUPFAM" id="SSF52047">
    <property type="entry name" value="RNI-like"/>
    <property type="match status" value="1"/>
</dbReference>
<evidence type="ECO:0000259" key="2">
    <source>
        <dbReference type="PROSITE" id="PS50181"/>
    </source>
</evidence>
<feature type="domain" description="F-box" evidence="2">
    <location>
        <begin position="74"/>
        <end position="120"/>
    </location>
</feature>
<dbReference type="SMART" id="SM00368">
    <property type="entry name" value="LRR_RI"/>
    <property type="match status" value="5"/>
</dbReference>
<sequence>MMEDPTQILYTELPVPLLSTAALLRHRQQQLHNPCRYQPYQRLHQPQLHNPVLELHRLQREVEPHEDVDFNPGQTHISALYPEILALIFSYLDVRDKGRVAQVCSSWRDASYHKSVWRGVEAKLHLRRANPSLFASLVKRGIRKVQVLSFRRSLRDVIQGIPNLESLNLSGCYNVADIGISHAFISEALSLTSLNLSLCKQVTDNSLSRIAQYLKNLEVLELGGCCNITNTGLVLIAWGLKKLKRLNLRSCWHVSDQGIGHITGYNQDASGGNQMLEYLGLQDCQRLSDEALKHVSTGLTSLKSINLSFCVSITDSGLKYLAKMNSLRELNLRSCDNISDIGMAYLTEGGSQITSLDVSFCEKIGDQALVHISQGLFNLKSLSLSACQISDEGLYRISKTLHDLETLNIGQCYRVTDKGLTNIAEALTRLQCIDLYGCTKITTIGMERIMKLPGLKVLNLGLWHVSSTITDEAVETSTTTTVTEEIESVTPTVMVGIKAITLTVTIASENFPSLSSTSMDARVSNFETLPLSIQKKTFKQFL</sequence>
<dbReference type="InterPro" id="IPR057207">
    <property type="entry name" value="FBXL15_LRR"/>
</dbReference>
<organism evidence="3 4">
    <name type="scientific">Aquatica leii</name>
    <dbReference type="NCBI Taxonomy" id="1421715"/>
    <lineage>
        <taxon>Eukaryota</taxon>
        <taxon>Metazoa</taxon>
        <taxon>Ecdysozoa</taxon>
        <taxon>Arthropoda</taxon>
        <taxon>Hexapoda</taxon>
        <taxon>Insecta</taxon>
        <taxon>Pterygota</taxon>
        <taxon>Neoptera</taxon>
        <taxon>Endopterygota</taxon>
        <taxon>Coleoptera</taxon>
        <taxon>Polyphaga</taxon>
        <taxon>Elateriformia</taxon>
        <taxon>Elateroidea</taxon>
        <taxon>Lampyridae</taxon>
        <taxon>Luciolinae</taxon>
        <taxon>Aquatica</taxon>
    </lineage>
</organism>
<dbReference type="SMART" id="SM00256">
    <property type="entry name" value="FBOX"/>
    <property type="match status" value="1"/>
</dbReference>
<dbReference type="Pfam" id="PF12937">
    <property type="entry name" value="F-box-like"/>
    <property type="match status" value="1"/>
</dbReference>
<dbReference type="SUPFAM" id="SSF81383">
    <property type="entry name" value="F-box domain"/>
    <property type="match status" value="1"/>
</dbReference>
<name>A0AAN7PEA5_9COLE</name>
<reference evidence="4" key="1">
    <citation type="submission" date="2023-01" db="EMBL/GenBank/DDBJ databases">
        <title>Key to firefly adult light organ development and bioluminescence: homeobox transcription factors regulate luciferase expression and transportation to peroxisome.</title>
        <authorList>
            <person name="Fu X."/>
        </authorList>
    </citation>
    <scope>NUCLEOTIDE SEQUENCE [LARGE SCALE GENOMIC DNA]</scope>
</reference>
<dbReference type="FunFam" id="3.80.10.10:FF:000051">
    <property type="entry name" value="F-box and leucine-rich repeat protein 14"/>
    <property type="match status" value="1"/>
</dbReference>
<dbReference type="InterPro" id="IPR036047">
    <property type="entry name" value="F-box-like_dom_sf"/>
</dbReference>
<keyword evidence="1" id="KW-0833">Ubl conjugation pathway</keyword>
<dbReference type="SMART" id="SM00367">
    <property type="entry name" value="LRR_CC"/>
    <property type="match status" value="11"/>
</dbReference>
<dbReference type="EMBL" id="JARPUR010000001">
    <property type="protein sequence ID" value="KAK4883737.1"/>
    <property type="molecule type" value="Genomic_DNA"/>
</dbReference>
<evidence type="ECO:0000256" key="1">
    <source>
        <dbReference type="ARBA" id="ARBA00022786"/>
    </source>
</evidence>
<dbReference type="InterPro" id="IPR032675">
    <property type="entry name" value="LRR_dom_sf"/>
</dbReference>
<dbReference type="GO" id="GO:0019005">
    <property type="term" value="C:SCF ubiquitin ligase complex"/>
    <property type="evidence" value="ECO:0007669"/>
    <property type="project" value="TreeGrafter"/>
</dbReference>
<dbReference type="InterPro" id="IPR001810">
    <property type="entry name" value="F-box_dom"/>
</dbReference>
<dbReference type="InterPro" id="IPR006553">
    <property type="entry name" value="Leu-rich_rpt_Cys-con_subtyp"/>
</dbReference>
<dbReference type="FunFam" id="1.20.1280.50:FF:000059">
    <property type="entry name" value="Partner of Paired"/>
    <property type="match status" value="1"/>
</dbReference>
<proteinExistence type="predicted"/>